<name>A0A1G6KTE7_9BACI</name>
<keyword evidence="3" id="KW-1185">Reference proteome</keyword>
<evidence type="ECO:0008006" key="4">
    <source>
        <dbReference type="Google" id="ProtNLM"/>
    </source>
</evidence>
<dbReference type="OrthoDB" id="2679959at2"/>
<feature type="transmembrane region" description="Helical" evidence="1">
    <location>
        <begin position="7"/>
        <end position="26"/>
    </location>
</feature>
<keyword evidence="1" id="KW-1133">Transmembrane helix</keyword>
<protein>
    <recommendedName>
        <fullName evidence="4">YlaF family protein</fullName>
    </recommendedName>
</protein>
<feature type="transmembrane region" description="Helical" evidence="1">
    <location>
        <begin position="32"/>
        <end position="51"/>
    </location>
</feature>
<dbReference type="EMBL" id="FMYM01000007">
    <property type="protein sequence ID" value="SDC33646.1"/>
    <property type="molecule type" value="Genomic_DNA"/>
</dbReference>
<dbReference type="InterPro" id="IPR035211">
    <property type="entry name" value="DUF5325"/>
</dbReference>
<accession>A0A1G6KTE7</accession>
<dbReference type="Proteomes" id="UP000242662">
    <property type="component" value="Unassembled WGS sequence"/>
</dbReference>
<evidence type="ECO:0000313" key="3">
    <source>
        <dbReference type="Proteomes" id="UP000242662"/>
    </source>
</evidence>
<dbReference type="AlphaFoldDB" id="A0A1G6KTE7"/>
<keyword evidence="1" id="KW-0472">Membrane</keyword>
<keyword evidence="1" id="KW-0812">Transmembrane</keyword>
<evidence type="ECO:0000313" key="2">
    <source>
        <dbReference type="EMBL" id="SDC33646.1"/>
    </source>
</evidence>
<dbReference type="RefSeq" id="WP_090775939.1">
    <property type="nucleotide sequence ID" value="NZ_FMYM01000007.1"/>
</dbReference>
<dbReference type="Pfam" id="PF17259">
    <property type="entry name" value="DUF5325"/>
    <property type="match status" value="1"/>
</dbReference>
<reference evidence="3" key="1">
    <citation type="submission" date="2016-09" db="EMBL/GenBank/DDBJ databases">
        <authorList>
            <person name="Varghese N."/>
            <person name="Submissions S."/>
        </authorList>
    </citation>
    <scope>NUCLEOTIDE SEQUENCE [LARGE SCALE GENOMIC DNA]</scope>
    <source>
        <strain evidence="3">25nlg</strain>
    </source>
</reference>
<sequence length="61" mass="6843">MKKDNILFLLLAMITVAGIMCIGVAVAERSVWIAFIACIGIFLAMTIGFRLRKKNEARDER</sequence>
<gene>
    <name evidence="2" type="ORF">SAMN05421737_107128</name>
</gene>
<evidence type="ECO:0000256" key="1">
    <source>
        <dbReference type="SAM" id="Phobius"/>
    </source>
</evidence>
<organism evidence="2 3">
    <name type="scientific">Shouchella lonarensis</name>
    <dbReference type="NCBI Taxonomy" id="1464122"/>
    <lineage>
        <taxon>Bacteria</taxon>
        <taxon>Bacillati</taxon>
        <taxon>Bacillota</taxon>
        <taxon>Bacilli</taxon>
        <taxon>Bacillales</taxon>
        <taxon>Bacillaceae</taxon>
        <taxon>Shouchella</taxon>
    </lineage>
</organism>
<proteinExistence type="predicted"/>